<dbReference type="AlphaFoldDB" id="A0ABD3ALG7"/>
<sequence>MDKHFQTSEEECVNDTRQYRCLRKYNIIVNQFDELMDMVDAVKQSRKRQRVSNSQRKKSTSGAAGATHSAPTTGEAVSTTVEGGEAKSSSVSSASQEDKTVALEQIITKHLTDLECYQLLELDSQNPDH</sequence>
<feature type="region of interest" description="Disordered" evidence="1">
    <location>
        <begin position="44"/>
        <end position="98"/>
    </location>
</feature>
<reference evidence="2 3" key="1">
    <citation type="submission" date="2024-11" db="EMBL/GenBank/DDBJ databases">
        <title>A near-complete genome assembly of Cinchona calisaya.</title>
        <authorList>
            <person name="Lian D.C."/>
            <person name="Zhao X.W."/>
            <person name="Wei L."/>
        </authorList>
    </citation>
    <scope>NUCLEOTIDE SEQUENCE [LARGE SCALE GENOMIC DNA]</scope>
    <source>
        <tissue evidence="2">Nenye</tissue>
    </source>
</reference>
<comment type="caution">
    <text evidence="2">The sequence shown here is derived from an EMBL/GenBank/DDBJ whole genome shotgun (WGS) entry which is preliminary data.</text>
</comment>
<keyword evidence="3" id="KW-1185">Reference proteome</keyword>
<feature type="compositionally biased region" description="Basic residues" evidence="1">
    <location>
        <begin position="44"/>
        <end position="59"/>
    </location>
</feature>
<feature type="compositionally biased region" description="Low complexity" evidence="1">
    <location>
        <begin position="60"/>
        <end position="74"/>
    </location>
</feature>
<protein>
    <submittedName>
        <fullName evidence="2">Uncharacterized protein</fullName>
    </submittedName>
</protein>
<accession>A0ABD3ALG7</accession>
<dbReference type="Proteomes" id="UP001630127">
    <property type="component" value="Unassembled WGS sequence"/>
</dbReference>
<feature type="compositionally biased region" description="Low complexity" evidence="1">
    <location>
        <begin position="81"/>
        <end position="95"/>
    </location>
</feature>
<evidence type="ECO:0000313" key="2">
    <source>
        <dbReference type="EMBL" id="KAL3531936.1"/>
    </source>
</evidence>
<evidence type="ECO:0000313" key="3">
    <source>
        <dbReference type="Proteomes" id="UP001630127"/>
    </source>
</evidence>
<gene>
    <name evidence="2" type="ORF">ACH5RR_005457</name>
</gene>
<evidence type="ECO:0000256" key="1">
    <source>
        <dbReference type="SAM" id="MobiDB-lite"/>
    </source>
</evidence>
<dbReference type="EMBL" id="JBJUIK010000003">
    <property type="protein sequence ID" value="KAL3531936.1"/>
    <property type="molecule type" value="Genomic_DNA"/>
</dbReference>
<name>A0ABD3ALG7_9GENT</name>
<proteinExistence type="predicted"/>
<organism evidence="2 3">
    <name type="scientific">Cinchona calisaya</name>
    <dbReference type="NCBI Taxonomy" id="153742"/>
    <lineage>
        <taxon>Eukaryota</taxon>
        <taxon>Viridiplantae</taxon>
        <taxon>Streptophyta</taxon>
        <taxon>Embryophyta</taxon>
        <taxon>Tracheophyta</taxon>
        <taxon>Spermatophyta</taxon>
        <taxon>Magnoliopsida</taxon>
        <taxon>eudicotyledons</taxon>
        <taxon>Gunneridae</taxon>
        <taxon>Pentapetalae</taxon>
        <taxon>asterids</taxon>
        <taxon>lamiids</taxon>
        <taxon>Gentianales</taxon>
        <taxon>Rubiaceae</taxon>
        <taxon>Cinchonoideae</taxon>
        <taxon>Cinchoneae</taxon>
        <taxon>Cinchona</taxon>
    </lineage>
</organism>